<reference evidence="2" key="1">
    <citation type="submission" date="2023-05" db="EMBL/GenBank/DDBJ databases">
        <authorList>
            <person name="Stuckert A."/>
        </authorList>
    </citation>
    <scope>NUCLEOTIDE SEQUENCE</scope>
</reference>
<comment type="caution">
    <text evidence="2">The sequence shown here is derived from an EMBL/GenBank/DDBJ whole genome shotgun (WGS) entry which is preliminary data.</text>
</comment>
<evidence type="ECO:0000313" key="3">
    <source>
        <dbReference type="Proteomes" id="UP001162483"/>
    </source>
</evidence>
<name>A0ABN9FBA4_9NEOB</name>
<sequence>MALGRKVLTSGAIKGLTVCWVHSLAIQSSVLELTCLHTGLSPVIDARRSPCAGGESPAGTQGLTAEA</sequence>
<feature type="compositionally biased region" description="Polar residues" evidence="1">
    <location>
        <begin position="58"/>
        <end position="67"/>
    </location>
</feature>
<proteinExistence type="predicted"/>
<organism evidence="2 3">
    <name type="scientific">Staurois parvus</name>
    <dbReference type="NCBI Taxonomy" id="386267"/>
    <lineage>
        <taxon>Eukaryota</taxon>
        <taxon>Metazoa</taxon>
        <taxon>Chordata</taxon>
        <taxon>Craniata</taxon>
        <taxon>Vertebrata</taxon>
        <taxon>Euteleostomi</taxon>
        <taxon>Amphibia</taxon>
        <taxon>Batrachia</taxon>
        <taxon>Anura</taxon>
        <taxon>Neobatrachia</taxon>
        <taxon>Ranoidea</taxon>
        <taxon>Ranidae</taxon>
        <taxon>Staurois</taxon>
    </lineage>
</organism>
<gene>
    <name evidence="2" type="ORF">SPARVUS_LOCUS11706349</name>
</gene>
<evidence type="ECO:0000313" key="2">
    <source>
        <dbReference type="EMBL" id="CAI9594309.1"/>
    </source>
</evidence>
<feature type="region of interest" description="Disordered" evidence="1">
    <location>
        <begin position="47"/>
        <end position="67"/>
    </location>
</feature>
<keyword evidence="3" id="KW-1185">Reference proteome</keyword>
<evidence type="ECO:0000256" key="1">
    <source>
        <dbReference type="SAM" id="MobiDB-lite"/>
    </source>
</evidence>
<dbReference type="EMBL" id="CATNWA010016653">
    <property type="protein sequence ID" value="CAI9594309.1"/>
    <property type="molecule type" value="Genomic_DNA"/>
</dbReference>
<accession>A0ABN9FBA4</accession>
<feature type="non-terminal residue" evidence="2">
    <location>
        <position position="67"/>
    </location>
</feature>
<protein>
    <submittedName>
        <fullName evidence="2">Uncharacterized protein</fullName>
    </submittedName>
</protein>
<dbReference type="Proteomes" id="UP001162483">
    <property type="component" value="Unassembled WGS sequence"/>
</dbReference>